<sequence length="293" mass="29985">MWYRRSRLSAVALIAAVGLIVCPIVLATDTDAAAPIVKRLAQRPDFHGPPPGAPTGASDSPVTTTSTAPVTTNTTPVTTSTAAISTATTSPGQAETIDSQEVFTTSSSPPNDLATISLLATSPNASTAGVIDSTIGSYIYSGRPVFTDPPHSNTAGQGASVTSIPAVTSQPKDGLSTGAKAGVGIGAALGFVLIGGLVFALCFRLRRKQAAGIPQSGNSSAILTTSEKVSEPGPDVNPFDPGQTSHPAYESTNNRISDSLGPSRFSYFGQDEDGPMYVAIPAHLSGQKRWSKT</sequence>
<dbReference type="OrthoDB" id="4160919at2759"/>
<evidence type="ECO:0000313" key="5">
    <source>
        <dbReference type="Proteomes" id="UP000038010"/>
    </source>
</evidence>
<feature type="region of interest" description="Disordered" evidence="1">
    <location>
        <begin position="226"/>
        <end position="264"/>
    </location>
</feature>
<dbReference type="VEuPathDB" id="FungiDB:AB675_9854"/>
<feature type="chain" id="PRO_5005873262" description="Mid2 domain-containing protein" evidence="3">
    <location>
        <begin position="28"/>
        <end position="293"/>
    </location>
</feature>
<evidence type="ECO:0000313" key="4">
    <source>
        <dbReference type="EMBL" id="KPI42266.1"/>
    </source>
</evidence>
<proteinExistence type="predicted"/>
<comment type="caution">
    <text evidence="4">The sequence shown here is derived from an EMBL/GenBank/DDBJ whole genome shotgun (WGS) entry which is preliminary data.</text>
</comment>
<dbReference type="STRING" id="1664694.A0A0N1HCU2"/>
<dbReference type="EMBL" id="LFJN01000007">
    <property type="protein sequence ID" value="KPI42266.1"/>
    <property type="molecule type" value="Genomic_DNA"/>
</dbReference>
<dbReference type="GeneID" id="28742306"/>
<feature type="compositionally biased region" description="Polar residues" evidence="1">
    <location>
        <begin position="242"/>
        <end position="257"/>
    </location>
</feature>
<feature type="signal peptide" evidence="3">
    <location>
        <begin position="1"/>
        <end position="27"/>
    </location>
</feature>
<dbReference type="Proteomes" id="UP000038010">
    <property type="component" value="Unassembled WGS sequence"/>
</dbReference>
<feature type="region of interest" description="Disordered" evidence="1">
    <location>
        <begin position="43"/>
        <end position="96"/>
    </location>
</feature>
<keyword evidence="2" id="KW-1133">Transmembrane helix</keyword>
<organism evidence="4 5">
    <name type="scientific">Cyphellophora attinorum</name>
    <dbReference type="NCBI Taxonomy" id="1664694"/>
    <lineage>
        <taxon>Eukaryota</taxon>
        <taxon>Fungi</taxon>
        <taxon>Dikarya</taxon>
        <taxon>Ascomycota</taxon>
        <taxon>Pezizomycotina</taxon>
        <taxon>Eurotiomycetes</taxon>
        <taxon>Chaetothyriomycetidae</taxon>
        <taxon>Chaetothyriales</taxon>
        <taxon>Cyphellophoraceae</taxon>
        <taxon>Cyphellophora</taxon>
    </lineage>
</organism>
<keyword evidence="2" id="KW-0812">Transmembrane</keyword>
<reference evidence="4 5" key="1">
    <citation type="submission" date="2015-06" db="EMBL/GenBank/DDBJ databases">
        <title>Draft genome of the ant-associated black yeast Phialophora attae CBS 131958.</title>
        <authorList>
            <person name="Moreno L.F."/>
            <person name="Stielow B.J."/>
            <person name="de Hoog S."/>
            <person name="Vicente V.A."/>
            <person name="Weiss V.A."/>
            <person name="de Vries M."/>
            <person name="Cruz L.M."/>
            <person name="Souza E.M."/>
        </authorList>
    </citation>
    <scope>NUCLEOTIDE SEQUENCE [LARGE SCALE GENOMIC DNA]</scope>
    <source>
        <strain evidence="4 5">CBS 131958</strain>
    </source>
</reference>
<evidence type="ECO:0000256" key="3">
    <source>
        <dbReference type="SAM" id="SignalP"/>
    </source>
</evidence>
<keyword evidence="2" id="KW-0472">Membrane</keyword>
<dbReference type="AlphaFoldDB" id="A0A0N1HCU2"/>
<evidence type="ECO:0000256" key="1">
    <source>
        <dbReference type="SAM" id="MobiDB-lite"/>
    </source>
</evidence>
<feature type="transmembrane region" description="Helical" evidence="2">
    <location>
        <begin position="181"/>
        <end position="203"/>
    </location>
</feature>
<accession>A0A0N1HCU2</accession>
<gene>
    <name evidence="4" type="ORF">AB675_9854</name>
</gene>
<keyword evidence="5" id="KW-1185">Reference proteome</keyword>
<keyword evidence="3" id="KW-0732">Signal</keyword>
<evidence type="ECO:0008006" key="6">
    <source>
        <dbReference type="Google" id="ProtNLM"/>
    </source>
</evidence>
<feature type="compositionally biased region" description="Low complexity" evidence="1">
    <location>
        <begin position="60"/>
        <end position="91"/>
    </location>
</feature>
<protein>
    <recommendedName>
        <fullName evidence="6">Mid2 domain-containing protein</fullName>
    </recommendedName>
</protein>
<dbReference type="RefSeq" id="XP_018002229.1">
    <property type="nucleotide sequence ID" value="XM_018150426.1"/>
</dbReference>
<name>A0A0N1HCU2_9EURO</name>
<evidence type="ECO:0000256" key="2">
    <source>
        <dbReference type="SAM" id="Phobius"/>
    </source>
</evidence>